<dbReference type="InterPro" id="IPR008792">
    <property type="entry name" value="PQQD"/>
</dbReference>
<evidence type="ECO:0000313" key="2">
    <source>
        <dbReference type="Proteomes" id="UP000476837"/>
    </source>
</evidence>
<gene>
    <name evidence="1" type="ORF">DS837_19835</name>
</gene>
<organism evidence="1 2">
    <name type="scientific">Azospirillum brasilense</name>
    <dbReference type="NCBI Taxonomy" id="192"/>
    <lineage>
        <taxon>Bacteria</taxon>
        <taxon>Pseudomonadati</taxon>
        <taxon>Pseudomonadota</taxon>
        <taxon>Alphaproteobacteria</taxon>
        <taxon>Rhodospirillales</taxon>
        <taxon>Azospirillaceae</taxon>
        <taxon>Azospirillum</taxon>
    </lineage>
</organism>
<protein>
    <submittedName>
        <fullName evidence="1">PqqD family peptide modification chaperone</fullName>
    </submittedName>
</protein>
<proteinExistence type="predicted"/>
<name>A0A6L3AZI3_AZOBR</name>
<dbReference type="RefSeq" id="WP_149166369.1">
    <property type="nucleotide sequence ID" value="NZ_QOKV01000014.1"/>
</dbReference>
<dbReference type="Gene3D" id="1.10.10.1150">
    <property type="entry name" value="Coenzyme PQQ synthesis protein D (PqqD)"/>
    <property type="match status" value="1"/>
</dbReference>
<dbReference type="EMBL" id="QOKV01000014">
    <property type="protein sequence ID" value="KAA0682516.1"/>
    <property type="molecule type" value="Genomic_DNA"/>
</dbReference>
<dbReference type="InterPro" id="IPR041881">
    <property type="entry name" value="PqqD_sf"/>
</dbReference>
<dbReference type="Pfam" id="PF05402">
    <property type="entry name" value="PqqD"/>
    <property type="match status" value="1"/>
</dbReference>
<comment type="caution">
    <text evidence="1">The sequence shown here is derived from an EMBL/GenBank/DDBJ whole genome shotgun (WGS) entry which is preliminary data.</text>
</comment>
<sequence>MTDGVREEDRVRLAPGVMLRQDRVRGHWQLLGPERVLILDEVALEVVRAVTAQSPEGQPPVTVGAAIATLAVQFDAPREEIAADVLELLGDMITKGFLNR</sequence>
<dbReference type="AlphaFoldDB" id="A0A6L3AZI3"/>
<accession>A0A6L3AZI3</accession>
<dbReference type="Proteomes" id="UP000476837">
    <property type="component" value="Unassembled WGS sequence"/>
</dbReference>
<reference evidence="1 2" key="1">
    <citation type="submission" date="2018-07" db="EMBL/GenBank/DDBJ databases">
        <title>Genome sequence of Roseomonas fauriae ATCC 49958.</title>
        <authorList>
            <person name="Sant'Anna F.H."/>
            <person name="Baldani J.I."/>
            <person name="Zilli J.E."/>
            <person name="Reis V.M."/>
            <person name="Hartmann A."/>
            <person name="Cruz L."/>
            <person name="de Souza E.M."/>
            <person name="de Oliveira Pedrosa F."/>
            <person name="Passaglia L.M.P."/>
        </authorList>
    </citation>
    <scope>NUCLEOTIDE SEQUENCE [LARGE SCALE GENOMIC DNA]</scope>
    <source>
        <strain evidence="1 2">ATCC 49958</strain>
    </source>
</reference>
<evidence type="ECO:0000313" key="1">
    <source>
        <dbReference type="EMBL" id="KAA0682516.1"/>
    </source>
</evidence>